<dbReference type="AlphaFoldDB" id="A0AAW0W6G7"/>
<gene>
    <name evidence="1" type="ORF">OTU49_011275</name>
</gene>
<evidence type="ECO:0000313" key="2">
    <source>
        <dbReference type="Proteomes" id="UP001445076"/>
    </source>
</evidence>
<sequence length="107" mass="12505">MQYLAWLCNTWLGYKIPGWAIHHQAWLYTTWLGCTPPGLVVHHLAWLYTTWLGYTPPGLVIHHLDWLYSNDLYRFSIFHNCKMISTDSAFSITVTIFLARMFISGVL</sequence>
<protein>
    <submittedName>
        <fullName evidence="1">Uncharacterized protein</fullName>
    </submittedName>
</protein>
<proteinExistence type="predicted"/>
<dbReference type="EMBL" id="JARKIK010000086">
    <property type="protein sequence ID" value="KAK8724206.1"/>
    <property type="molecule type" value="Genomic_DNA"/>
</dbReference>
<name>A0AAW0W6G7_CHEQU</name>
<evidence type="ECO:0000313" key="1">
    <source>
        <dbReference type="EMBL" id="KAK8724206.1"/>
    </source>
</evidence>
<dbReference type="Proteomes" id="UP001445076">
    <property type="component" value="Unassembled WGS sequence"/>
</dbReference>
<comment type="caution">
    <text evidence="1">The sequence shown here is derived from an EMBL/GenBank/DDBJ whole genome shotgun (WGS) entry which is preliminary data.</text>
</comment>
<organism evidence="1 2">
    <name type="scientific">Cherax quadricarinatus</name>
    <name type="common">Australian red claw crayfish</name>
    <dbReference type="NCBI Taxonomy" id="27406"/>
    <lineage>
        <taxon>Eukaryota</taxon>
        <taxon>Metazoa</taxon>
        <taxon>Ecdysozoa</taxon>
        <taxon>Arthropoda</taxon>
        <taxon>Crustacea</taxon>
        <taxon>Multicrustacea</taxon>
        <taxon>Malacostraca</taxon>
        <taxon>Eumalacostraca</taxon>
        <taxon>Eucarida</taxon>
        <taxon>Decapoda</taxon>
        <taxon>Pleocyemata</taxon>
        <taxon>Astacidea</taxon>
        <taxon>Parastacoidea</taxon>
        <taxon>Parastacidae</taxon>
        <taxon>Cherax</taxon>
    </lineage>
</organism>
<keyword evidence="2" id="KW-1185">Reference proteome</keyword>
<reference evidence="1 2" key="1">
    <citation type="journal article" date="2024" name="BMC Genomics">
        <title>Genome assembly of redclaw crayfish (Cherax quadricarinatus) provides insights into its immune adaptation and hypoxia tolerance.</title>
        <authorList>
            <person name="Liu Z."/>
            <person name="Zheng J."/>
            <person name="Li H."/>
            <person name="Fang K."/>
            <person name="Wang S."/>
            <person name="He J."/>
            <person name="Zhou D."/>
            <person name="Weng S."/>
            <person name="Chi M."/>
            <person name="Gu Z."/>
            <person name="He J."/>
            <person name="Li F."/>
            <person name="Wang M."/>
        </authorList>
    </citation>
    <scope>NUCLEOTIDE SEQUENCE [LARGE SCALE GENOMIC DNA]</scope>
    <source>
        <strain evidence="1">ZL_2023a</strain>
    </source>
</reference>
<accession>A0AAW0W6G7</accession>